<keyword evidence="2" id="KW-1185">Reference proteome</keyword>
<dbReference type="Proteomes" id="UP000765509">
    <property type="component" value="Unassembled WGS sequence"/>
</dbReference>
<sequence>MEKIEKRLLQNVIAFPYGIADRIVIKKHVLECYILVRRSLFYSFTKEYELHHAYNLQPALKTSVNSAMNFDSNSPSDQLRGASSCSFSYSAPDIVLEIVCALQRSSIQTKPVLKLKTILLHQSRKTKIPNISLSSPSKLRSFG</sequence>
<protein>
    <submittedName>
        <fullName evidence="1">Uncharacterized protein</fullName>
    </submittedName>
</protein>
<evidence type="ECO:0000313" key="1">
    <source>
        <dbReference type="EMBL" id="MBW0476154.1"/>
    </source>
</evidence>
<dbReference type="AlphaFoldDB" id="A0A9Q3GR87"/>
<dbReference type="EMBL" id="AVOT02004362">
    <property type="protein sequence ID" value="MBW0476154.1"/>
    <property type="molecule type" value="Genomic_DNA"/>
</dbReference>
<name>A0A9Q3GR87_9BASI</name>
<organism evidence="1 2">
    <name type="scientific">Austropuccinia psidii MF-1</name>
    <dbReference type="NCBI Taxonomy" id="1389203"/>
    <lineage>
        <taxon>Eukaryota</taxon>
        <taxon>Fungi</taxon>
        <taxon>Dikarya</taxon>
        <taxon>Basidiomycota</taxon>
        <taxon>Pucciniomycotina</taxon>
        <taxon>Pucciniomycetes</taxon>
        <taxon>Pucciniales</taxon>
        <taxon>Sphaerophragmiaceae</taxon>
        <taxon>Austropuccinia</taxon>
    </lineage>
</organism>
<comment type="caution">
    <text evidence="1">The sequence shown here is derived from an EMBL/GenBank/DDBJ whole genome shotgun (WGS) entry which is preliminary data.</text>
</comment>
<evidence type="ECO:0000313" key="2">
    <source>
        <dbReference type="Proteomes" id="UP000765509"/>
    </source>
</evidence>
<reference evidence="1" key="1">
    <citation type="submission" date="2021-03" db="EMBL/GenBank/DDBJ databases">
        <title>Draft genome sequence of rust myrtle Austropuccinia psidii MF-1, a brazilian biotype.</title>
        <authorList>
            <person name="Quecine M.C."/>
            <person name="Pachon D.M.R."/>
            <person name="Bonatelli M.L."/>
            <person name="Correr F.H."/>
            <person name="Franceschini L.M."/>
            <person name="Leite T.F."/>
            <person name="Margarido G.R.A."/>
            <person name="Almeida C.A."/>
            <person name="Ferrarezi J.A."/>
            <person name="Labate C.A."/>
        </authorList>
    </citation>
    <scope>NUCLEOTIDE SEQUENCE</scope>
    <source>
        <strain evidence="1">MF-1</strain>
    </source>
</reference>
<proteinExistence type="predicted"/>
<gene>
    <name evidence="1" type="ORF">O181_015869</name>
</gene>
<accession>A0A9Q3GR87</accession>